<dbReference type="InterPro" id="IPR007721">
    <property type="entry name" value="RbsD_FucU"/>
</dbReference>
<name>A0AAE9KGY2_9NEIS</name>
<reference evidence="7" key="1">
    <citation type="submission" date="2021-12" db="EMBL/GenBank/DDBJ databases">
        <authorList>
            <person name="Veyrier F.J."/>
        </authorList>
    </citation>
    <scope>NUCLEOTIDE SEQUENCE</scope>
    <source>
        <strain evidence="7">1258/02</strain>
    </source>
</reference>
<evidence type="ECO:0000256" key="3">
    <source>
        <dbReference type="ARBA" id="ARBA00022490"/>
    </source>
</evidence>
<keyword evidence="4 6" id="KW-0413">Isomerase</keyword>
<dbReference type="AlphaFoldDB" id="A0AAE9KGY2"/>
<comment type="caution">
    <text evidence="6">Lacks conserved residue(s) required for the propagation of feature annotation.</text>
</comment>
<dbReference type="InterPro" id="IPR023064">
    <property type="entry name" value="D-ribose_pyranase"/>
</dbReference>
<evidence type="ECO:0000256" key="2">
    <source>
        <dbReference type="ARBA" id="ARBA00012862"/>
    </source>
</evidence>
<dbReference type="HAMAP" id="MF_01661">
    <property type="entry name" value="D_rib_pyranase"/>
    <property type="match status" value="1"/>
</dbReference>
<evidence type="ECO:0000313" key="7">
    <source>
        <dbReference type="EMBL" id="UOO78347.1"/>
    </source>
</evidence>
<dbReference type="EC" id="5.4.99.62" evidence="2 6"/>
<dbReference type="NCBIfam" id="NF008761">
    <property type="entry name" value="PRK11797.1"/>
    <property type="match status" value="1"/>
</dbReference>
<dbReference type="Proteomes" id="UP000829756">
    <property type="component" value="Chromosome"/>
</dbReference>
<sequence length="133" mass="14465">MKKIGILHNELAQMVASMGHGDQLVIGDAGLPVPQGVPCIDLAVTFGTPTLQTVLDTVLAELCVERVTLAVQTEHANAALWQSVRQYADTENWAVDVCSHDEFKHRTRNACAVVRTGDNMPYTNIILHSGVPF</sequence>
<dbReference type="InterPro" id="IPR023750">
    <property type="entry name" value="RbsD-like_sf"/>
</dbReference>
<dbReference type="GO" id="GO:0019303">
    <property type="term" value="P:D-ribose catabolic process"/>
    <property type="evidence" value="ECO:0007669"/>
    <property type="project" value="UniProtKB-UniRule"/>
</dbReference>
<evidence type="ECO:0000256" key="4">
    <source>
        <dbReference type="ARBA" id="ARBA00023235"/>
    </source>
</evidence>
<dbReference type="SUPFAM" id="SSF102546">
    <property type="entry name" value="RbsD-like"/>
    <property type="match status" value="1"/>
</dbReference>
<dbReference type="EMBL" id="CP091507">
    <property type="protein sequence ID" value="UOO78347.1"/>
    <property type="molecule type" value="Genomic_DNA"/>
</dbReference>
<feature type="active site" description="Proton donor" evidence="6">
    <location>
        <position position="20"/>
    </location>
</feature>
<protein>
    <recommendedName>
        <fullName evidence="2 6">D-ribose pyranase</fullName>
        <ecNumber evidence="2 6">5.4.99.62</ecNumber>
    </recommendedName>
</protein>
<dbReference type="GO" id="GO:0005829">
    <property type="term" value="C:cytosol"/>
    <property type="evidence" value="ECO:0007669"/>
    <property type="project" value="TreeGrafter"/>
</dbReference>
<comment type="subcellular location">
    <subcellularLocation>
        <location evidence="6">Cytoplasm</location>
    </subcellularLocation>
</comment>
<dbReference type="Pfam" id="PF05025">
    <property type="entry name" value="RbsD_FucU"/>
    <property type="match status" value="1"/>
</dbReference>
<dbReference type="Gene3D" id="3.40.1650.10">
    <property type="entry name" value="RbsD-like domain"/>
    <property type="match status" value="1"/>
</dbReference>
<proteinExistence type="inferred from homology"/>
<feature type="binding site" evidence="6">
    <location>
        <position position="100"/>
    </location>
    <ligand>
        <name>substrate</name>
    </ligand>
</feature>
<evidence type="ECO:0000256" key="6">
    <source>
        <dbReference type="HAMAP-Rule" id="MF_01661"/>
    </source>
</evidence>
<dbReference type="RefSeq" id="WP_132954381.1">
    <property type="nucleotide sequence ID" value="NZ_CP091507.1"/>
</dbReference>
<comment type="pathway">
    <text evidence="6">Carbohydrate metabolism; D-ribose degradation; D-ribose 5-phosphate from beta-D-ribopyranose: step 1/2.</text>
</comment>
<dbReference type="PANTHER" id="PTHR37831:SF1">
    <property type="entry name" value="D-RIBOSE PYRANASE"/>
    <property type="match status" value="1"/>
</dbReference>
<dbReference type="GO" id="GO:0062193">
    <property type="term" value="F:D-ribose pyranase activity"/>
    <property type="evidence" value="ECO:0007669"/>
    <property type="project" value="UniProtKB-EC"/>
</dbReference>
<reference evidence="7" key="2">
    <citation type="journal article" date="2022" name="Res Sq">
        <title>Evolution of multicellular longitudinally dividing oral cavity symbionts (Neisseriaceae).</title>
        <authorList>
            <person name="Nyongesa S."/>
            <person name="Weber P."/>
            <person name="Bernet E."/>
            <person name="Pullido F."/>
            <person name="Nieckarz M."/>
            <person name="Delaby M."/>
            <person name="Nieves C."/>
            <person name="Viehboeck T."/>
            <person name="Krause N."/>
            <person name="Rivera-Millot A."/>
            <person name="Nakamura A."/>
            <person name="Vischer N."/>
            <person name="VanNieuwenhze M."/>
            <person name="Brun Y."/>
            <person name="Cava F."/>
            <person name="Bulgheresi S."/>
            <person name="Veyrier F."/>
        </authorList>
    </citation>
    <scope>NUCLEOTIDE SEQUENCE</scope>
    <source>
        <strain evidence="7">1258/02</strain>
    </source>
</reference>
<feature type="binding site" evidence="6">
    <location>
        <position position="28"/>
    </location>
    <ligand>
        <name>substrate</name>
    </ligand>
</feature>
<gene>
    <name evidence="6 7" type="primary">rbsD</name>
    <name evidence="7" type="ORF">LVJ78_06335</name>
</gene>
<keyword evidence="5 6" id="KW-0119">Carbohydrate metabolism</keyword>
<comment type="similarity">
    <text evidence="6">Belongs to the RbsD / FucU family. RbsD subfamily.</text>
</comment>
<evidence type="ECO:0000313" key="8">
    <source>
        <dbReference type="Proteomes" id="UP000829756"/>
    </source>
</evidence>
<accession>A0AAE9KGY2</accession>
<dbReference type="GO" id="GO:0048029">
    <property type="term" value="F:monosaccharide binding"/>
    <property type="evidence" value="ECO:0007669"/>
    <property type="project" value="InterPro"/>
</dbReference>
<comment type="catalytic activity">
    <reaction evidence="1 6">
        <text>beta-D-ribopyranose = beta-D-ribofuranose</text>
        <dbReference type="Rhea" id="RHEA:25432"/>
        <dbReference type="ChEBI" id="CHEBI:27476"/>
        <dbReference type="ChEBI" id="CHEBI:47002"/>
        <dbReference type="EC" id="5.4.99.62"/>
    </reaction>
</comment>
<evidence type="ECO:0000256" key="1">
    <source>
        <dbReference type="ARBA" id="ARBA00000223"/>
    </source>
</evidence>
<evidence type="ECO:0000256" key="5">
    <source>
        <dbReference type="ARBA" id="ARBA00023277"/>
    </source>
</evidence>
<dbReference type="GO" id="GO:0016872">
    <property type="term" value="F:intramolecular lyase activity"/>
    <property type="evidence" value="ECO:0007669"/>
    <property type="project" value="UniProtKB-UniRule"/>
</dbReference>
<dbReference type="KEGG" id="usu:LVJ78_06335"/>
<comment type="subunit">
    <text evidence="6">Homodecamer.</text>
</comment>
<dbReference type="PANTHER" id="PTHR37831">
    <property type="entry name" value="D-RIBOSE PYRANASE"/>
    <property type="match status" value="1"/>
</dbReference>
<keyword evidence="3 6" id="KW-0963">Cytoplasm</keyword>
<comment type="function">
    <text evidence="6">Catalyzes the interconversion of beta-pyran and beta-furan forms of D-ribose.</text>
</comment>
<organism evidence="7 8">
    <name type="scientific">Uruburuella suis</name>
    <dbReference type="NCBI Taxonomy" id="252130"/>
    <lineage>
        <taxon>Bacteria</taxon>
        <taxon>Pseudomonadati</taxon>
        <taxon>Pseudomonadota</taxon>
        <taxon>Betaproteobacteria</taxon>
        <taxon>Neisseriales</taxon>
        <taxon>Neisseriaceae</taxon>
        <taxon>Uruburuella</taxon>
    </lineage>
</organism>